<keyword evidence="1" id="KW-0805">Transcription regulation</keyword>
<dbReference type="AlphaFoldDB" id="F2E371"/>
<dbReference type="GO" id="GO:0046983">
    <property type="term" value="F:protein dimerization activity"/>
    <property type="evidence" value="ECO:0007669"/>
    <property type="project" value="InterPro"/>
</dbReference>
<evidence type="ECO:0000256" key="1">
    <source>
        <dbReference type="ARBA" id="ARBA00023015"/>
    </source>
</evidence>
<protein>
    <submittedName>
        <fullName evidence="4">Predicted protein</fullName>
    </submittedName>
</protein>
<dbReference type="GO" id="GO:0003700">
    <property type="term" value="F:DNA-binding transcription factor activity"/>
    <property type="evidence" value="ECO:0007669"/>
    <property type="project" value="InterPro"/>
</dbReference>
<feature type="domain" description="BHLH" evidence="3">
    <location>
        <begin position="372"/>
        <end position="421"/>
    </location>
</feature>
<dbReference type="InterPro" id="IPR043561">
    <property type="entry name" value="LHW-like"/>
</dbReference>
<evidence type="ECO:0000259" key="3">
    <source>
        <dbReference type="PROSITE" id="PS50888"/>
    </source>
</evidence>
<evidence type="ECO:0000256" key="2">
    <source>
        <dbReference type="ARBA" id="ARBA00023163"/>
    </source>
</evidence>
<sequence length="441" mass="49805">MKELFYKIYNPSIPHNPSATGFAYSNTLKKPTADVSVDPTDVLDHDLFDAMNNSAQFFTIEHFSLPHPFTSSEYPMLEDVITGAYNIGPTTCSDDTFDANERDLWTNVNDAPSELTHCKTLVDPDMTNLSFMDKLINSNSKLSCTSVINIQDEDYNNIDDFILAYMAQEYQEHACGSTIVLDDDVVTSNSSIHSKMHKDLEAIPREDLESFMWHGRLKQQESTNHSLLQANGNKVYSYSHLETNNYAEFFVDAITDQVGNIPNSYSYRSTDSSTSCETQIQRDDHALRLDSSTSCETQIQREHHALRLEESAVRDPSGGREFSPTSIKEGFMTSKMTVSLPKGINRTITEECVGHTIQDICREISVEIKHEGGKNELHRPRPRDRQLIQDRMKELRKLIPNASKCSIDALLDKTITQMLFLQSVSEKAEKVGSSNLCVTEN</sequence>
<dbReference type="PANTHER" id="PTHR46196:SF3">
    <property type="entry name" value="TRANSCRIPTION FACTOR LHW-LIKE ISOFORM X1"/>
    <property type="match status" value="1"/>
</dbReference>
<evidence type="ECO:0000313" key="4">
    <source>
        <dbReference type="EMBL" id="BAK01793.1"/>
    </source>
</evidence>
<name>F2E371_HORVV</name>
<proteinExistence type="evidence at transcript level"/>
<dbReference type="EMBL" id="AK370594">
    <property type="protein sequence ID" value="BAK01793.1"/>
    <property type="molecule type" value="mRNA"/>
</dbReference>
<organism evidence="4">
    <name type="scientific">Hordeum vulgare subsp. vulgare</name>
    <name type="common">Domesticated barley</name>
    <dbReference type="NCBI Taxonomy" id="112509"/>
    <lineage>
        <taxon>Eukaryota</taxon>
        <taxon>Viridiplantae</taxon>
        <taxon>Streptophyta</taxon>
        <taxon>Embryophyta</taxon>
        <taxon>Tracheophyta</taxon>
        <taxon>Spermatophyta</taxon>
        <taxon>Magnoliopsida</taxon>
        <taxon>Liliopsida</taxon>
        <taxon>Poales</taxon>
        <taxon>Poaceae</taxon>
        <taxon>BOP clade</taxon>
        <taxon>Pooideae</taxon>
        <taxon>Triticodae</taxon>
        <taxon>Triticeae</taxon>
        <taxon>Hordeinae</taxon>
        <taxon>Hordeum</taxon>
    </lineage>
</organism>
<reference evidence="4" key="1">
    <citation type="journal article" date="2011" name="Plant Physiol.">
        <title>Comprehensive sequence analysis of 24,783 barley full-length cDNAs derived from 12 clone libraries.</title>
        <authorList>
            <person name="Matsumoto T."/>
            <person name="Tanaka T."/>
            <person name="Sakai H."/>
            <person name="Amano N."/>
            <person name="Kanamori H."/>
            <person name="Kurita K."/>
            <person name="Kikuta A."/>
            <person name="Kamiya K."/>
            <person name="Yamamoto M."/>
            <person name="Ikawa H."/>
            <person name="Fujii N."/>
            <person name="Hori K."/>
            <person name="Itoh T."/>
            <person name="Sato K."/>
        </authorList>
    </citation>
    <scope>NUCLEOTIDE SEQUENCE</scope>
    <source>
        <tissue evidence="4">Shoot and root</tissue>
    </source>
</reference>
<keyword evidence="2" id="KW-0804">Transcription</keyword>
<dbReference type="PANTHER" id="PTHR46196">
    <property type="entry name" value="TRANSCRIPTION FACTOR BHLH155-LIKE ISOFORM X1-RELATED"/>
    <property type="match status" value="1"/>
</dbReference>
<dbReference type="PROSITE" id="PS50888">
    <property type="entry name" value="BHLH"/>
    <property type="match status" value="1"/>
</dbReference>
<accession>F2E371</accession>
<dbReference type="Pfam" id="PF23176">
    <property type="entry name" value="bHLH_LHW"/>
    <property type="match status" value="1"/>
</dbReference>
<dbReference type="InterPro" id="IPR011598">
    <property type="entry name" value="bHLH_dom"/>
</dbReference>